<evidence type="ECO:0000313" key="2">
    <source>
        <dbReference type="Proteomes" id="UP001281147"/>
    </source>
</evidence>
<name>A0ACC3NV38_9PEZI</name>
<keyword evidence="2" id="KW-1185">Reference proteome</keyword>
<gene>
    <name evidence="1" type="ORF">LTR37_001747</name>
</gene>
<accession>A0ACC3NV38</accession>
<protein>
    <submittedName>
        <fullName evidence="1">Uncharacterized protein</fullName>
    </submittedName>
</protein>
<comment type="caution">
    <text evidence="1">The sequence shown here is derived from an EMBL/GenBank/DDBJ whole genome shotgun (WGS) entry which is preliminary data.</text>
</comment>
<organism evidence="1 2">
    <name type="scientific">Vermiconidia calcicola</name>
    <dbReference type="NCBI Taxonomy" id="1690605"/>
    <lineage>
        <taxon>Eukaryota</taxon>
        <taxon>Fungi</taxon>
        <taxon>Dikarya</taxon>
        <taxon>Ascomycota</taxon>
        <taxon>Pezizomycotina</taxon>
        <taxon>Dothideomycetes</taxon>
        <taxon>Dothideomycetidae</taxon>
        <taxon>Mycosphaerellales</taxon>
        <taxon>Extremaceae</taxon>
        <taxon>Vermiconidia</taxon>
    </lineage>
</organism>
<proteinExistence type="predicted"/>
<reference evidence="1" key="1">
    <citation type="submission" date="2023-07" db="EMBL/GenBank/DDBJ databases">
        <title>Black Yeasts Isolated from many extreme environments.</title>
        <authorList>
            <person name="Coleine C."/>
            <person name="Stajich J.E."/>
            <person name="Selbmann L."/>
        </authorList>
    </citation>
    <scope>NUCLEOTIDE SEQUENCE</scope>
    <source>
        <strain evidence="1">CCFEE 5714</strain>
    </source>
</reference>
<evidence type="ECO:0000313" key="1">
    <source>
        <dbReference type="EMBL" id="KAK3723495.1"/>
    </source>
</evidence>
<sequence length="828" mass="89053">MARRSSARLRNRDSSTPKRVSLSHDALPRTPRTAPVKLSALQEEGDEMPATQRTTQIPVNFDGATPKRPATKPAEEEMHPAQHQQSTAKPLDEARWLGFANMDPHTEPAKHTSNIAKLQGTPTRIGKSGIDISSSKYNFSFHREQSLELSPEAKKLMNEKREEAARIREQMIANGEGPDDVASALGRRIATPKAKKGRFSDVHMEQFKKLDSIADHPSAFRATQIKINTNSQKAKHEDPIPTKSLKRSPSKAQLDEANQHQQLQQALTRSPSKSALPQLASHLPRSTSTKNLSSQTDTYSPSLTKRAKRSAADDVSIARPSSSGSDNGKVQPATPQPKKVADIQPMYPDLSTITTPTQASLARAASIKSTKSSKIPAPPLMQSPSKPTLEDATKNSPKHATPLLARSPSKAALFADASAASGAEPHDTMSPLLKRSPTKASTFQKSGDADGKEEAKPKEAPFLSRSPLKMSIAKSADSEAANDKPPSSLFSRSPFKMSIAKSSDSKASNDKPSSSTPLLSRSPAKVTIPDAQTDDQPGQTSTKIPGKSLMGRFNLLRHSPMKSILRSPQRLYSDDPAKIAAGTHVATPPKYVKTKSMALSEATVVPGSVEKRVDFTSSTKARYERAQSELSSTPSKGPSPPPATDLQSGSPSKPIDVQYPSLSAERVSPAVTPQKRRQTIAPGDFTFRAGEQSVIFAQSPNAPPAAGNGKRPSTIRRVSAEPQLPRAPVPALATTAKKRKFDFENDKAAESEPAGVISDKENGGEEDPERPAKRMKPTAASPAPVKPAAKRTTLGVKPKKGDGDAKDKRPNTISKARLNALAQPKRRT</sequence>
<dbReference type="EMBL" id="JAUTXU010000009">
    <property type="protein sequence ID" value="KAK3723495.1"/>
    <property type="molecule type" value="Genomic_DNA"/>
</dbReference>
<dbReference type="Proteomes" id="UP001281147">
    <property type="component" value="Unassembled WGS sequence"/>
</dbReference>